<proteinExistence type="predicted"/>
<dbReference type="EMBL" id="AVOT02013670">
    <property type="protein sequence ID" value="MBW0496524.1"/>
    <property type="molecule type" value="Genomic_DNA"/>
</dbReference>
<evidence type="ECO:0000313" key="1">
    <source>
        <dbReference type="EMBL" id="MBW0496524.1"/>
    </source>
</evidence>
<evidence type="ECO:0000313" key="2">
    <source>
        <dbReference type="Proteomes" id="UP000765509"/>
    </source>
</evidence>
<name>A0A9Q3HBC5_9BASI</name>
<protein>
    <submittedName>
        <fullName evidence="1">Uncharacterized protein</fullName>
    </submittedName>
</protein>
<organism evidence="1 2">
    <name type="scientific">Austropuccinia psidii MF-1</name>
    <dbReference type="NCBI Taxonomy" id="1389203"/>
    <lineage>
        <taxon>Eukaryota</taxon>
        <taxon>Fungi</taxon>
        <taxon>Dikarya</taxon>
        <taxon>Basidiomycota</taxon>
        <taxon>Pucciniomycotina</taxon>
        <taxon>Pucciniomycetes</taxon>
        <taxon>Pucciniales</taxon>
        <taxon>Sphaerophragmiaceae</taxon>
        <taxon>Austropuccinia</taxon>
    </lineage>
</organism>
<reference evidence="1" key="1">
    <citation type="submission" date="2021-03" db="EMBL/GenBank/DDBJ databases">
        <title>Draft genome sequence of rust myrtle Austropuccinia psidii MF-1, a brazilian biotype.</title>
        <authorList>
            <person name="Quecine M.C."/>
            <person name="Pachon D.M.R."/>
            <person name="Bonatelli M.L."/>
            <person name="Correr F.H."/>
            <person name="Franceschini L.M."/>
            <person name="Leite T.F."/>
            <person name="Margarido G.R.A."/>
            <person name="Almeida C.A."/>
            <person name="Ferrarezi J.A."/>
            <person name="Labate C.A."/>
        </authorList>
    </citation>
    <scope>NUCLEOTIDE SEQUENCE</scope>
    <source>
        <strain evidence="1">MF-1</strain>
    </source>
</reference>
<sequence>MHIFSPEIQWHQYQRAISTFHKVIKASGHPEESPSLKDRCHSQISMTPSGNHCIFSFAVFLQGNTGSSFSRDIQEGSKTIWQASILHQSTLATTVIQYSLDTSSPVFQSYTIGRSFNPLHFSI</sequence>
<comment type="caution">
    <text evidence="1">The sequence shown here is derived from an EMBL/GenBank/DDBJ whole genome shotgun (WGS) entry which is preliminary data.</text>
</comment>
<keyword evidence="2" id="KW-1185">Reference proteome</keyword>
<gene>
    <name evidence="1" type="ORF">O181_036239</name>
</gene>
<accession>A0A9Q3HBC5</accession>
<dbReference type="AlphaFoldDB" id="A0A9Q3HBC5"/>
<dbReference type="Proteomes" id="UP000765509">
    <property type="component" value="Unassembled WGS sequence"/>
</dbReference>